<gene>
    <name evidence="3" type="ORF">C6568_07435</name>
</gene>
<proteinExistence type="predicted"/>
<evidence type="ECO:0000313" key="3">
    <source>
        <dbReference type="EMBL" id="AVO51011.1"/>
    </source>
</evidence>
<evidence type="ECO:0000313" key="4">
    <source>
        <dbReference type="Proteomes" id="UP000237925"/>
    </source>
</evidence>
<dbReference type="InterPro" id="IPR025419">
    <property type="entry name" value="DUF4142"/>
</dbReference>
<dbReference type="PANTHER" id="PTHR38593">
    <property type="entry name" value="BLR2558 PROTEIN"/>
    <property type="match status" value="1"/>
</dbReference>
<name>A0A2R3QGW4_9BURK</name>
<reference evidence="3 4" key="1">
    <citation type="submission" date="2018-03" db="EMBL/GenBank/DDBJ databases">
        <title>Genome sequencing of Melaminivora sp.</title>
        <authorList>
            <person name="Kim S.-J."/>
            <person name="Heo J."/>
            <person name="Ahn J.-H."/>
            <person name="Kwon S.-W."/>
        </authorList>
    </citation>
    <scope>NUCLEOTIDE SEQUENCE [LARGE SCALE GENOMIC DNA]</scope>
    <source>
        <strain evidence="3 4">SC2-9</strain>
    </source>
</reference>
<dbReference type="OrthoDB" id="118677at2"/>
<dbReference type="KEGG" id="mela:C6568_07435"/>
<dbReference type="PANTHER" id="PTHR38593:SF1">
    <property type="entry name" value="BLR2558 PROTEIN"/>
    <property type="match status" value="1"/>
</dbReference>
<feature type="domain" description="DUF4142" evidence="2">
    <location>
        <begin position="2"/>
        <end position="132"/>
    </location>
</feature>
<evidence type="ECO:0000259" key="2">
    <source>
        <dbReference type="Pfam" id="PF13628"/>
    </source>
</evidence>
<organism evidence="3 4">
    <name type="scientific">Melaminivora suipulveris</name>
    <dbReference type="NCBI Taxonomy" id="2109913"/>
    <lineage>
        <taxon>Bacteria</taxon>
        <taxon>Pseudomonadati</taxon>
        <taxon>Pseudomonadota</taxon>
        <taxon>Betaproteobacteria</taxon>
        <taxon>Burkholderiales</taxon>
        <taxon>Comamonadaceae</taxon>
        <taxon>Melaminivora</taxon>
    </lineage>
</organism>
<dbReference type="Gene3D" id="1.20.1260.10">
    <property type="match status" value="1"/>
</dbReference>
<dbReference type="AlphaFoldDB" id="A0A2R3QGW4"/>
<dbReference type="EMBL" id="CP027667">
    <property type="protein sequence ID" value="AVO51011.1"/>
    <property type="molecule type" value="Genomic_DNA"/>
</dbReference>
<keyword evidence="4" id="KW-1185">Reference proteome</keyword>
<dbReference type="Proteomes" id="UP000237925">
    <property type="component" value="Chromosome"/>
</dbReference>
<dbReference type="InterPro" id="IPR012347">
    <property type="entry name" value="Ferritin-like"/>
</dbReference>
<dbReference type="Pfam" id="PF13628">
    <property type="entry name" value="DUF4142"/>
    <property type="match status" value="1"/>
</dbReference>
<accession>A0A2R3QGW4</accession>
<feature type="region of interest" description="Disordered" evidence="1">
    <location>
        <begin position="128"/>
        <end position="158"/>
    </location>
</feature>
<sequence length="158" mass="17300">MNDAAHAGHFEVEGAKLALQRAHSDAVKSFAQRMLDDHTAAAQQLETLASAKNHKLPDGPSLMQKGKLKLLSTHEGAKFDKSYIDSLGPKAHRETIELFEKGATKAHDPDVKAWAEKTLPTLREHLRMAEQLDRSANGADKKNATHDAPLHGDVAKKK</sequence>
<protein>
    <submittedName>
        <fullName evidence="3">DUF305 domain-containing protein</fullName>
    </submittedName>
</protein>
<evidence type="ECO:0000256" key="1">
    <source>
        <dbReference type="SAM" id="MobiDB-lite"/>
    </source>
</evidence>